<organism evidence="11 12">
    <name type="scientific">Candidatus Deianiraea vastatrix</name>
    <dbReference type="NCBI Taxonomy" id="2163644"/>
    <lineage>
        <taxon>Bacteria</taxon>
        <taxon>Pseudomonadati</taxon>
        <taxon>Pseudomonadota</taxon>
        <taxon>Alphaproteobacteria</taxon>
        <taxon>Rickettsiales</taxon>
        <taxon>Candidatus Deianiraeaceae</taxon>
        <taxon>Candidatus Deianiraea</taxon>
    </lineage>
</organism>
<protein>
    <recommendedName>
        <fullName evidence="6 7">Large ribosomal subunit protein uL22</fullName>
    </recommendedName>
</protein>
<evidence type="ECO:0000256" key="6">
    <source>
        <dbReference type="ARBA" id="ARBA00035207"/>
    </source>
</evidence>
<dbReference type="InterPro" id="IPR005727">
    <property type="entry name" value="Ribosomal_uL22_bac/chlpt-type"/>
</dbReference>
<dbReference type="HAMAP" id="MF_01331_B">
    <property type="entry name" value="Ribosomal_uL22_B"/>
    <property type="match status" value="1"/>
</dbReference>
<dbReference type="InterPro" id="IPR047867">
    <property type="entry name" value="Ribosomal_uL22_bac/org-type"/>
</dbReference>
<comment type="function">
    <text evidence="7 10">This protein binds specifically to 23S rRNA; its binding is stimulated by other ribosomal proteins, e.g., L4, L17, and L20. It is important during the early stages of 50S assembly. It makes multiple contacts with different domains of the 23S rRNA in the assembled 50S subunit and ribosome.</text>
</comment>
<dbReference type="GO" id="GO:0022625">
    <property type="term" value="C:cytosolic large ribosomal subunit"/>
    <property type="evidence" value="ECO:0007669"/>
    <property type="project" value="TreeGrafter"/>
</dbReference>
<evidence type="ECO:0000313" key="12">
    <source>
        <dbReference type="Proteomes" id="UP000321934"/>
    </source>
</evidence>
<evidence type="ECO:0000256" key="8">
    <source>
        <dbReference type="RuleBase" id="RU004005"/>
    </source>
</evidence>
<evidence type="ECO:0000256" key="5">
    <source>
        <dbReference type="ARBA" id="ARBA00023274"/>
    </source>
</evidence>
<dbReference type="RefSeq" id="WP_146820483.1">
    <property type="nucleotide sequence ID" value="NZ_CP029077.1"/>
</dbReference>
<evidence type="ECO:0000256" key="1">
    <source>
        <dbReference type="ARBA" id="ARBA00009451"/>
    </source>
</evidence>
<evidence type="ECO:0000256" key="9">
    <source>
        <dbReference type="RuleBase" id="RU004006"/>
    </source>
</evidence>
<proteinExistence type="inferred from homology"/>
<dbReference type="GO" id="GO:0003735">
    <property type="term" value="F:structural constituent of ribosome"/>
    <property type="evidence" value="ECO:0007669"/>
    <property type="project" value="InterPro"/>
</dbReference>
<keyword evidence="2 7" id="KW-0699">rRNA-binding</keyword>
<keyword evidence="4 7" id="KW-0689">Ribosomal protein</keyword>
<dbReference type="SUPFAM" id="SSF54843">
    <property type="entry name" value="Ribosomal protein L22"/>
    <property type="match status" value="1"/>
</dbReference>
<dbReference type="EMBL" id="CP029077">
    <property type="protein sequence ID" value="QED23193.1"/>
    <property type="molecule type" value="Genomic_DNA"/>
</dbReference>
<evidence type="ECO:0000313" key="11">
    <source>
        <dbReference type="EMBL" id="QED23193.1"/>
    </source>
</evidence>
<evidence type="ECO:0000256" key="2">
    <source>
        <dbReference type="ARBA" id="ARBA00022730"/>
    </source>
</evidence>
<dbReference type="NCBIfam" id="TIGR01044">
    <property type="entry name" value="rplV_bact"/>
    <property type="match status" value="1"/>
</dbReference>
<dbReference type="PANTHER" id="PTHR13501">
    <property type="entry name" value="CHLOROPLAST 50S RIBOSOMAL PROTEIN L22-RELATED"/>
    <property type="match status" value="1"/>
</dbReference>
<evidence type="ECO:0000256" key="3">
    <source>
        <dbReference type="ARBA" id="ARBA00022884"/>
    </source>
</evidence>
<keyword evidence="3 7" id="KW-0694">RNA-binding</keyword>
<dbReference type="Gene3D" id="3.90.470.10">
    <property type="entry name" value="Ribosomal protein L22/L17"/>
    <property type="match status" value="1"/>
</dbReference>
<dbReference type="GO" id="GO:0019843">
    <property type="term" value="F:rRNA binding"/>
    <property type="evidence" value="ECO:0007669"/>
    <property type="project" value="UniProtKB-UniRule"/>
</dbReference>
<dbReference type="OrthoDB" id="9805969at2"/>
<dbReference type="Pfam" id="PF00237">
    <property type="entry name" value="Ribosomal_L22"/>
    <property type="match status" value="1"/>
</dbReference>
<name>A0A5B8XD12_9RICK</name>
<comment type="subunit">
    <text evidence="7 9">Part of the 50S ribosomal subunit.</text>
</comment>
<accession>A0A5B8XD12</accession>
<dbReference type="InterPro" id="IPR001063">
    <property type="entry name" value="Ribosomal_uL22"/>
</dbReference>
<dbReference type="PANTHER" id="PTHR13501:SF8">
    <property type="entry name" value="LARGE RIBOSOMAL SUBUNIT PROTEIN UL22M"/>
    <property type="match status" value="1"/>
</dbReference>
<dbReference type="Proteomes" id="UP000321934">
    <property type="component" value="Chromosome"/>
</dbReference>
<comment type="function">
    <text evidence="7">The globular domain of the protein is located near the polypeptide exit tunnel on the outside of the subunit, while an extended beta-hairpin is found that lines the wall of the exit tunnel in the center of the 70S ribosome.</text>
</comment>
<keyword evidence="5 7" id="KW-0687">Ribonucleoprotein</keyword>
<evidence type="ECO:0000256" key="4">
    <source>
        <dbReference type="ARBA" id="ARBA00022980"/>
    </source>
</evidence>
<evidence type="ECO:0000256" key="10">
    <source>
        <dbReference type="RuleBase" id="RU004008"/>
    </source>
</evidence>
<dbReference type="GO" id="GO:0006412">
    <property type="term" value="P:translation"/>
    <property type="evidence" value="ECO:0007669"/>
    <property type="project" value="UniProtKB-UniRule"/>
</dbReference>
<dbReference type="CDD" id="cd00336">
    <property type="entry name" value="Ribosomal_L22"/>
    <property type="match status" value="1"/>
</dbReference>
<reference evidence="11 12" key="1">
    <citation type="journal article" date="2019" name="ISME J.">
        <title>Deianiraea, an extracellular bacterium associated with the ciliate Paramecium, suggests an alternative scenario for the evolution of Rickettsiales.</title>
        <authorList>
            <person name="Castelli M."/>
            <person name="Sabaneyeva E."/>
            <person name="Lanzoni O."/>
            <person name="Lebedeva N."/>
            <person name="Floriano A.M."/>
            <person name="Gaiarsa S."/>
            <person name="Benken K."/>
            <person name="Modeo L."/>
            <person name="Bandi C."/>
            <person name="Potekhin A."/>
            <person name="Sassera D."/>
            <person name="Petroni G."/>
        </authorList>
    </citation>
    <scope>NUCLEOTIDE SEQUENCE [LARGE SCALE GENOMIC DNA]</scope>
    <source>
        <strain evidence="11">CyL4-1</strain>
    </source>
</reference>
<sequence>MKNNKNNVNSASATLSSIRGSVLKINSICDLIRGKSIDEAFLLLRFSKKRSSNSILECLKSAVANAENNLGMEISSLFVSKVFVGKAQILKRFMARGRGRSSGYRKFYSKVSIVVSNFNN</sequence>
<keyword evidence="12" id="KW-1185">Reference proteome</keyword>
<dbReference type="InterPro" id="IPR036394">
    <property type="entry name" value="Ribosomal_uL22_sf"/>
</dbReference>
<dbReference type="AlphaFoldDB" id="A0A5B8XD12"/>
<evidence type="ECO:0000256" key="7">
    <source>
        <dbReference type="HAMAP-Rule" id="MF_01331"/>
    </source>
</evidence>
<comment type="similarity">
    <text evidence="1 7 8">Belongs to the universal ribosomal protein uL22 family.</text>
</comment>
<gene>
    <name evidence="7" type="primary">rplV</name>
    <name evidence="11" type="ORF">Deia_00390</name>
</gene>